<dbReference type="PANTHER" id="PTHR37809:SF1">
    <property type="entry name" value="RIBOSOMAL PROTEIN S12 METHYLTHIOTRANSFERASE ACCESSORY FACTOR YCAO"/>
    <property type="match status" value="1"/>
</dbReference>
<evidence type="ECO:0000259" key="2">
    <source>
        <dbReference type="PROSITE" id="PS51664"/>
    </source>
</evidence>
<gene>
    <name evidence="3" type="ORF">AN477_12435</name>
</gene>
<dbReference type="PANTHER" id="PTHR37809">
    <property type="entry name" value="RIBOSOMAL PROTEIN S12 METHYLTHIOTRANSFERASE ACCESSORY FACTOR YCAO"/>
    <property type="match status" value="1"/>
</dbReference>
<proteinExistence type="predicted"/>
<dbReference type="EMBL" id="LJCO01000051">
    <property type="protein sequence ID" value="KPV43404.1"/>
    <property type="molecule type" value="Genomic_DNA"/>
</dbReference>
<dbReference type="Proteomes" id="UP000050482">
    <property type="component" value="Unassembled WGS sequence"/>
</dbReference>
<evidence type="ECO:0000256" key="1">
    <source>
        <dbReference type="SAM" id="MobiDB-lite"/>
    </source>
</evidence>
<dbReference type="Gene3D" id="3.30.160.660">
    <property type="match status" value="1"/>
</dbReference>
<dbReference type="PATRIC" id="fig|471514.4.peg.1570"/>
<dbReference type="InterPro" id="IPR003776">
    <property type="entry name" value="YcaO-like_dom"/>
</dbReference>
<sequence length="712" mass="78150">MTAHVLVVGDGVFADMVCRRLLEEKLCHLSRQSDFSSNVPPDLDLALVLDDAWHPAAHIAAEQVFRGRGIPWLRGFVSFGTGVVGPLVRPSHAGCSQCADWRTLMTESDRREMLQIRMQLGNGGVVLARDVWGTRTGLTQMAILLIREVGQALRDVENDSSVIDCEACSVIDHLICVNMKTLETTRHFVLPNASCPVCGALPEDTSDAAVIQLEPSPKLDAQSYRSRSMDDLQETLVHDYLDSRSGLFNAKVQDLITPYAAVSINLPLMMGDEGTSGRSHSYKECEPIAILEGLERFCGLEPRGKRTTVVDSYANLQADALNPASVGLHEPSQYARPTFPFQALSKDLPMEWVWGYSLTKERPILVPKQLAYYSLGCDGGFVYETSNGCALGGTRMEAVFHGILEVVERDAFLLTWYAQLPLPRVDLSSYPDSELQWMIARLRTVAGYDLHFFNATMENGIPTVFAIAKNRRSYGLNLMCSAGSHVDPMRATKSAIQETAGMLLRFDEKLETKRAEYLQMLRDSSYVRQMDDHSMLYGLPEAEERLGFLLREKRPVQSFEEAFGVGNSSGEASGTGPANEADRVGAANGTGPANGADGVGAASGTGPENGVDGVGVASGRHRDLTDDLKDLLAVFRRLNMDVIVVDQTSPEISRNGLSCVKVIIPGMLPMTFGHHLTRLEGLDRVLTVPMKLGYTTKPLNRKDLNPYPHPFP</sequence>
<evidence type="ECO:0000313" key="3">
    <source>
        <dbReference type="EMBL" id="KPV43404.1"/>
    </source>
</evidence>
<dbReference type="OrthoDB" id="2379922at2"/>
<keyword evidence="4" id="KW-1185">Reference proteome</keyword>
<dbReference type="PROSITE" id="PS51664">
    <property type="entry name" value="YCAO"/>
    <property type="match status" value="1"/>
</dbReference>
<feature type="domain" description="YcaO" evidence="2">
    <location>
        <begin position="277"/>
        <end position="712"/>
    </location>
</feature>
<evidence type="ECO:0000313" key="4">
    <source>
        <dbReference type="Proteomes" id="UP000050482"/>
    </source>
</evidence>
<dbReference type="RefSeq" id="WP_054969488.1">
    <property type="nucleotide sequence ID" value="NZ_LJCO01000051.1"/>
</dbReference>
<comment type="caution">
    <text evidence="3">The sequence shown here is derived from an EMBL/GenBank/DDBJ whole genome shotgun (WGS) entry which is preliminary data.</text>
</comment>
<reference evidence="3 4" key="1">
    <citation type="submission" date="2015-09" db="EMBL/GenBank/DDBJ databases">
        <title>Draft genome sequence of Alicyclobacillus ferrooxydans DSM 22381.</title>
        <authorList>
            <person name="Hemp J."/>
        </authorList>
    </citation>
    <scope>NUCLEOTIDE SEQUENCE [LARGE SCALE GENOMIC DNA]</scope>
    <source>
        <strain evidence="3 4">TC-34</strain>
    </source>
</reference>
<dbReference type="Gene3D" id="3.40.50.720">
    <property type="entry name" value="NAD(P)-binding Rossmann-like Domain"/>
    <property type="match status" value="1"/>
</dbReference>
<dbReference type="NCBIfam" id="TIGR03604">
    <property type="entry name" value="TOMM_cyclo_SagD"/>
    <property type="match status" value="1"/>
</dbReference>
<dbReference type="AlphaFoldDB" id="A0A0P9GR65"/>
<feature type="region of interest" description="Disordered" evidence="1">
    <location>
        <begin position="564"/>
        <end position="619"/>
    </location>
</feature>
<dbReference type="STRING" id="471514.AN477_12435"/>
<dbReference type="Pfam" id="PF02624">
    <property type="entry name" value="YcaO"/>
    <property type="match status" value="1"/>
</dbReference>
<dbReference type="InterPro" id="IPR022291">
    <property type="entry name" value="Bacteriocin_synth_cyclodeHase"/>
</dbReference>
<dbReference type="Gene3D" id="3.30.40.250">
    <property type="match status" value="1"/>
</dbReference>
<protein>
    <submittedName>
        <fullName evidence="3">Bacteriocin biosynthesis protein SagD</fullName>
    </submittedName>
</protein>
<dbReference type="NCBIfam" id="TIGR03882">
    <property type="entry name" value="cyclo_dehyd_2"/>
    <property type="match status" value="1"/>
</dbReference>
<feature type="compositionally biased region" description="Low complexity" evidence="1">
    <location>
        <begin position="585"/>
        <end position="596"/>
    </location>
</feature>
<organism evidence="3 4">
    <name type="scientific">Alicyclobacillus ferrooxydans</name>
    <dbReference type="NCBI Taxonomy" id="471514"/>
    <lineage>
        <taxon>Bacteria</taxon>
        <taxon>Bacillati</taxon>
        <taxon>Bacillota</taxon>
        <taxon>Bacilli</taxon>
        <taxon>Bacillales</taxon>
        <taxon>Alicyclobacillaceae</taxon>
        <taxon>Alicyclobacillus</taxon>
    </lineage>
</organism>
<accession>A0A0P9GR65</accession>
<dbReference type="InterPro" id="IPR027624">
    <property type="entry name" value="TOMM_cyclo_SagD"/>
</dbReference>
<name>A0A0P9GR65_9BACL</name>